<proteinExistence type="predicted"/>
<sequence>MLEVALKALLREHREAEVDRADVRAYGEQPVELPDEWGDVASFLDAAGKL</sequence>
<dbReference type="EMBL" id="CP099490">
    <property type="protein sequence ID" value="USQ76062.1"/>
    <property type="molecule type" value="Genomic_DNA"/>
</dbReference>
<gene>
    <name evidence="1" type="ORF">NF557_15935</name>
</gene>
<name>A0ABY4YIS3_9MICO</name>
<protein>
    <submittedName>
        <fullName evidence="1">Uncharacterized protein</fullName>
    </submittedName>
</protein>
<evidence type="ECO:0000313" key="2">
    <source>
        <dbReference type="Proteomes" id="UP001056535"/>
    </source>
</evidence>
<evidence type="ECO:0000313" key="1">
    <source>
        <dbReference type="EMBL" id="USQ76062.1"/>
    </source>
</evidence>
<dbReference type="RefSeq" id="WP_252620730.1">
    <property type="nucleotide sequence ID" value="NZ_CP099490.1"/>
</dbReference>
<keyword evidence="2" id="KW-1185">Reference proteome</keyword>
<reference evidence="1" key="1">
    <citation type="submission" date="2022-06" db="EMBL/GenBank/DDBJ databases">
        <title>Ornithinimicrobium JY.X270.</title>
        <authorList>
            <person name="Huang Y."/>
        </authorList>
    </citation>
    <scope>NUCLEOTIDE SEQUENCE</scope>
    <source>
        <strain evidence="1">JY.X270</strain>
    </source>
</reference>
<accession>A0ABY4YIS3</accession>
<dbReference type="Proteomes" id="UP001056535">
    <property type="component" value="Chromosome"/>
</dbReference>
<organism evidence="1 2">
    <name type="scientific">Ornithinimicrobium cryptoxanthini</name>
    <dbReference type="NCBI Taxonomy" id="2934161"/>
    <lineage>
        <taxon>Bacteria</taxon>
        <taxon>Bacillati</taxon>
        <taxon>Actinomycetota</taxon>
        <taxon>Actinomycetes</taxon>
        <taxon>Micrococcales</taxon>
        <taxon>Ornithinimicrobiaceae</taxon>
        <taxon>Ornithinimicrobium</taxon>
    </lineage>
</organism>